<keyword evidence="2" id="KW-0285">Flavoprotein</keyword>
<evidence type="ECO:0000256" key="1">
    <source>
        <dbReference type="ARBA" id="ARBA00001974"/>
    </source>
</evidence>
<dbReference type="EMBL" id="FWZT01000012">
    <property type="protein sequence ID" value="SMF40021.1"/>
    <property type="molecule type" value="Genomic_DNA"/>
</dbReference>
<dbReference type="RefSeq" id="WP_159455418.1">
    <property type="nucleotide sequence ID" value="NZ_FWZT01000012.1"/>
</dbReference>
<keyword evidence="6" id="KW-0560">Oxidoreductase</keyword>
<dbReference type="Proteomes" id="UP000192907">
    <property type="component" value="Unassembled WGS sequence"/>
</dbReference>
<protein>
    <submittedName>
        <fullName evidence="10">Ferredoxin-NADP reductase</fullName>
    </submittedName>
</protein>
<evidence type="ECO:0000256" key="8">
    <source>
        <dbReference type="ARBA" id="ARBA00023014"/>
    </source>
</evidence>
<keyword evidence="4" id="KW-0479">Metal-binding</keyword>
<dbReference type="GO" id="GO:0051537">
    <property type="term" value="F:2 iron, 2 sulfur cluster binding"/>
    <property type="evidence" value="ECO:0007669"/>
    <property type="project" value="UniProtKB-KW"/>
</dbReference>
<evidence type="ECO:0000256" key="7">
    <source>
        <dbReference type="ARBA" id="ARBA00023004"/>
    </source>
</evidence>
<evidence type="ECO:0000256" key="4">
    <source>
        <dbReference type="ARBA" id="ARBA00022723"/>
    </source>
</evidence>
<dbReference type="GO" id="GO:0016491">
    <property type="term" value="F:oxidoreductase activity"/>
    <property type="evidence" value="ECO:0007669"/>
    <property type="project" value="UniProtKB-KW"/>
</dbReference>
<evidence type="ECO:0000256" key="2">
    <source>
        <dbReference type="ARBA" id="ARBA00022630"/>
    </source>
</evidence>
<dbReference type="SUPFAM" id="SSF63380">
    <property type="entry name" value="Riboflavin synthase domain-like"/>
    <property type="match status" value="1"/>
</dbReference>
<dbReference type="GO" id="GO:0050660">
    <property type="term" value="F:flavin adenine dinucleotide binding"/>
    <property type="evidence" value="ECO:0007669"/>
    <property type="project" value="TreeGrafter"/>
</dbReference>
<evidence type="ECO:0000313" key="10">
    <source>
        <dbReference type="EMBL" id="SMF40021.1"/>
    </source>
</evidence>
<dbReference type="InterPro" id="IPR050415">
    <property type="entry name" value="MRET"/>
</dbReference>
<evidence type="ECO:0000313" key="11">
    <source>
        <dbReference type="Proteomes" id="UP000192907"/>
    </source>
</evidence>
<evidence type="ECO:0000256" key="3">
    <source>
        <dbReference type="ARBA" id="ARBA00022714"/>
    </source>
</evidence>
<dbReference type="GO" id="GO:0046872">
    <property type="term" value="F:metal ion binding"/>
    <property type="evidence" value="ECO:0007669"/>
    <property type="project" value="UniProtKB-KW"/>
</dbReference>
<dbReference type="Pfam" id="PF00970">
    <property type="entry name" value="FAD_binding_6"/>
    <property type="match status" value="1"/>
</dbReference>
<dbReference type="CDD" id="cd00322">
    <property type="entry name" value="FNR_like"/>
    <property type="match status" value="1"/>
</dbReference>
<dbReference type="PANTHER" id="PTHR47354">
    <property type="entry name" value="NADH OXIDOREDUCTASE HCR"/>
    <property type="match status" value="1"/>
</dbReference>
<dbReference type="AlphaFoldDB" id="A0A1Y6C230"/>
<keyword evidence="5" id="KW-0274">FAD</keyword>
<feature type="domain" description="Flavoprotein pyridine nucleotide cytochrome reductase-like FAD-binding" evidence="9">
    <location>
        <begin position="9"/>
        <end position="102"/>
    </location>
</feature>
<dbReference type="PANTHER" id="PTHR47354:SF8">
    <property type="entry name" value="1,2-PHENYLACETYL-COA EPOXIDASE, SUBUNIT E"/>
    <property type="match status" value="1"/>
</dbReference>
<organism evidence="10 11">
    <name type="scientific">Pseudobacteriovorax antillogorgiicola</name>
    <dbReference type="NCBI Taxonomy" id="1513793"/>
    <lineage>
        <taxon>Bacteria</taxon>
        <taxon>Pseudomonadati</taxon>
        <taxon>Bdellovibrionota</taxon>
        <taxon>Oligoflexia</taxon>
        <taxon>Oligoflexales</taxon>
        <taxon>Pseudobacteriovoracaceae</taxon>
        <taxon>Pseudobacteriovorax</taxon>
    </lineage>
</organism>
<reference evidence="11" key="1">
    <citation type="submission" date="2017-04" db="EMBL/GenBank/DDBJ databases">
        <authorList>
            <person name="Varghese N."/>
            <person name="Submissions S."/>
        </authorList>
    </citation>
    <scope>NUCLEOTIDE SEQUENCE [LARGE SCALE GENOMIC DNA]</scope>
    <source>
        <strain evidence="11">RKEM611</strain>
    </source>
</reference>
<dbReference type="InterPro" id="IPR039261">
    <property type="entry name" value="FNR_nucleotide-bd"/>
</dbReference>
<name>A0A1Y6C230_9BACT</name>
<comment type="cofactor">
    <cofactor evidence="1">
        <name>FAD</name>
        <dbReference type="ChEBI" id="CHEBI:57692"/>
    </cofactor>
</comment>
<keyword evidence="7" id="KW-0408">Iron</keyword>
<proteinExistence type="predicted"/>
<evidence type="ECO:0000256" key="6">
    <source>
        <dbReference type="ARBA" id="ARBA00023002"/>
    </source>
</evidence>
<evidence type="ECO:0000259" key="9">
    <source>
        <dbReference type="Pfam" id="PF00970"/>
    </source>
</evidence>
<evidence type="ECO:0000256" key="5">
    <source>
        <dbReference type="ARBA" id="ARBA00022827"/>
    </source>
</evidence>
<dbReference type="Gene3D" id="3.40.50.80">
    <property type="entry name" value="Nucleotide-binding domain of ferredoxin-NADP reductase (FNR) module"/>
    <property type="match status" value="1"/>
</dbReference>
<dbReference type="STRING" id="1513793.SAMN06296036_11254"/>
<keyword evidence="3" id="KW-0001">2Fe-2S</keyword>
<dbReference type="SUPFAM" id="SSF52343">
    <property type="entry name" value="Ferredoxin reductase-like, C-terminal NADP-linked domain"/>
    <property type="match status" value="1"/>
</dbReference>
<dbReference type="Gene3D" id="2.40.30.10">
    <property type="entry name" value="Translation factors"/>
    <property type="match status" value="1"/>
</dbReference>
<keyword evidence="11" id="KW-1185">Reference proteome</keyword>
<sequence>MAKSKSALVTNTVKINDRCQLVNLRLNNETEFSYAGGKYIIVNSGIEIAPEKTAKRAYSIIKKEGDNVLLSALQLKDGVGSQFINKLVVGDEVPFSGPWGKLTLQKDHSHHQIIATDTGISAALGLVTSNEIQPYLSKSKLFWFRPETNQFLSDNFVLETLPEGLGDVTIQSIAEINDEERQGQAQEIANHIHREAGTHYYLVGDGHMVLTIKDKLISLGVTEEQISMEIFFNKPAKP</sequence>
<accession>A0A1Y6C230</accession>
<gene>
    <name evidence="10" type="ORF">SAMN06296036_11254</name>
</gene>
<dbReference type="InterPro" id="IPR008333">
    <property type="entry name" value="Cbr1-like_FAD-bd_dom"/>
</dbReference>
<dbReference type="InterPro" id="IPR017938">
    <property type="entry name" value="Riboflavin_synthase-like_b-brl"/>
</dbReference>
<keyword evidence="8" id="KW-0411">Iron-sulfur</keyword>